<evidence type="ECO:0000313" key="4">
    <source>
        <dbReference type="EMBL" id="KAL0012692.1"/>
    </source>
</evidence>
<dbReference type="InterPro" id="IPR002110">
    <property type="entry name" value="Ankyrin_rpt"/>
</dbReference>
<evidence type="ECO:0000256" key="2">
    <source>
        <dbReference type="SAM" id="Phobius"/>
    </source>
</evidence>
<name>A0AAW2DSA9_9ROSI</name>
<feature type="transmembrane region" description="Helical" evidence="2">
    <location>
        <begin position="539"/>
        <end position="565"/>
    </location>
</feature>
<feature type="transmembrane region" description="Helical" evidence="2">
    <location>
        <begin position="620"/>
        <end position="641"/>
    </location>
</feature>
<accession>A0AAW2DSA9</accession>
<feature type="domain" description="PGG" evidence="3">
    <location>
        <begin position="494"/>
        <end position="606"/>
    </location>
</feature>
<keyword evidence="2" id="KW-1133">Transmembrane helix</keyword>
<dbReference type="EMBL" id="JAZDWU010000002">
    <property type="protein sequence ID" value="KAL0012692.1"/>
    <property type="molecule type" value="Genomic_DNA"/>
</dbReference>
<protein>
    <recommendedName>
        <fullName evidence="3">PGG domain-containing protein</fullName>
    </recommendedName>
</protein>
<keyword evidence="1" id="KW-0040">ANK repeat</keyword>
<gene>
    <name evidence="4" type="ORF">SO802_007800</name>
</gene>
<evidence type="ECO:0000259" key="3">
    <source>
        <dbReference type="Pfam" id="PF13962"/>
    </source>
</evidence>
<dbReference type="Proteomes" id="UP001459277">
    <property type="component" value="Unassembled WGS sequence"/>
</dbReference>
<dbReference type="SUPFAM" id="SSF48403">
    <property type="entry name" value="Ankyrin repeat"/>
    <property type="match status" value="1"/>
</dbReference>
<dbReference type="PANTHER" id="PTHR24177:SF314">
    <property type="entry name" value="PROTEIN ACCELERATED CELL DEATH 6-LIKE ISOFORM X1"/>
    <property type="match status" value="1"/>
</dbReference>
<keyword evidence="5" id="KW-1185">Reference proteome</keyword>
<dbReference type="PROSITE" id="PS50088">
    <property type="entry name" value="ANK_REPEAT"/>
    <property type="match status" value="1"/>
</dbReference>
<dbReference type="InterPro" id="IPR026961">
    <property type="entry name" value="PGG_dom"/>
</dbReference>
<evidence type="ECO:0000256" key="1">
    <source>
        <dbReference type="PROSITE-ProRule" id="PRU00023"/>
    </source>
</evidence>
<proteinExistence type="predicted"/>
<dbReference type="GO" id="GO:0016020">
    <property type="term" value="C:membrane"/>
    <property type="evidence" value="ECO:0007669"/>
    <property type="project" value="TreeGrafter"/>
</dbReference>
<keyword evidence="2" id="KW-0472">Membrane</keyword>
<feature type="transmembrane region" description="Helical" evidence="2">
    <location>
        <begin position="499"/>
        <end position="519"/>
    </location>
</feature>
<feature type="repeat" description="ANK" evidence="1">
    <location>
        <begin position="159"/>
        <end position="191"/>
    </location>
</feature>
<dbReference type="AlphaFoldDB" id="A0AAW2DSA9"/>
<sequence>MKLGACFVIRFKEVKRWRGKEETTHRSIFNQLQLMASTGEKRVVSKDHKSNGKLYEALLKEDTKAVIKLCADMEDHALHILTIHEDTVLHKAAYSKQADLVLSLLKDLPSCHDNKLGLKNRSGNTILHEAATLDQKSSVKIAEEMIKRDRELLSMCNELGETPLFRAARYGKTEIFDFLAEESLNYGEKDIQQFVQRNDKTTILHIAILSQHFGLALKIATDERFMDLVGARDEDGMTALQLLSCNPKAFEPVRRSGFLKRISIKMCCSSAEGNDVSMEKLSHESALELAKLLVKKDTSWEITSSGIGTSKPMLHKYGGTTSDVSTTNENVDKPVQLPSSISLQLVLELGGITPLFLATKSGCIEIVREILEIYPQAVEHIDNEGRTILHVAIKYRQLEVFKLVLTMEVAMRWLVRRLDNDGNSILHMVGIKRDDYVPEKLRGPALELQEELLWFERVKSVTKAHFIDHRNNKKLTAEGLFAKNNTELRNAARDWLKHTAEGCSIVAVLIATVAFAAAYTIPGGPNQNTGVPLLLNQSFFVVFTATDVLSLTCALTSVVIFLSILTAPFRLEDFKHSLPNKLMLGFTFLFLSVSMMMISFSATIILMIRSKERWTKILLYSLSLLPVGIFALAYFPLYLSLSKTYKYLLKKIMEAFPCRAMSTDTYLFYSNRKAEIRSSSIRLQGGSNNNSCRDNSVGEHCVCHDTSQTMQFPV</sequence>
<dbReference type="Pfam" id="PF12796">
    <property type="entry name" value="Ank_2"/>
    <property type="match status" value="2"/>
</dbReference>
<keyword evidence="2" id="KW-0812">Transmembrane</keyword>
<dbReference type="PANTHER" id="PTHR24177">
    <property type="entry name" value="CASKIN"/>
    <property type="match status" value="1"/>
</dbReference>
<reference evidence="4 5" key="1">
    <citation type="submission" date="2024-01" db="EMBL/GenBank/DDBJ databases">
        <title>A telomere-to-telomere, gap-free genome of sweet tea (Lithocarpus litseifolius).</title>
        <authorList>
            <person name="Zhou J."/>
        </authorList>
    </citation>
    <scope>NUCLEOTIDE SEQUENCE [LARGE SCALE GENOMIC DNA]</scope>
    <source>
        <strain evidence="4">Zhou-2022a</strain>
        <tissue evidence="4">Leaf</tissue>
    </source>
</reference>
<dbReference type="Pfam" id="PF13962">
    <property type="entry name" value="PGG"/>
    <property type="match status" value="1"/>
</dbReference>
<organism evidence="4 5">
    <name type="scientific">Lithocarpus litseifolius</name>
    <dbReference type="NCBI Taxonomy" id="425828"/>
    <lineage>
        <taxon>Eukaryota</taxon>
        <taxon>Viridiplantae</taxon>
        <taxon>Streptophyta</taxon>
        <taxon>Embryophyta</taxon>
        <taxon>Tracheophyta</taxon>
        <taxon>Spermatophyta</taxon>
        <taxon>Magnoliopsida</taxon>
        <taxon>eudicotyledons</taxon>
        <taxon>Gunneridae</taxon>
        <taxon>Pentapetalae</taxon>
        <taxon>rosids</taxon>
        <taxon>fabids</taxon>
        <taxon>Fagales</taxon>
        <taxon>Fagaceae</taxon>
        <taxon>Lithocarpus</taxon>
    </lineage>
</organism>
<comment type="caution">
    <text evidence="4">The sequence shown here is derived from an EMBL/GenBank/DDBJ whole genome shotgun (WGS) entry which is preliminary data.</text>
</comment>
<evidence type="ECO:0000313" key="5">
    <source>
        <dbReference type="Proteomes" id="UP001459277"/>
    </source>
</evidence>
<dbReference type="InterPro" id="IPR036770">
    <property type="entry name" value="Ankyrin_rpt-contain_sf"/>
</dbReference>
<feature type="transmembrane region" description="Helical" evidence="2">
    <location>
        <begin position="586"/>
        <end position="608"/>
    </location>
</feature>
<dbReference type="Gene3D" id="1.25.40.20">
    <property type="entry name" value="Ankyrin repeat-containing domain"/>
    <property type="match status" value="2"/>
</dbReference>
<dbReference type="SMART" id="SM00248">
    <property type="entry name" value="ANK"/>
    <property type="match status" value="6"/>
</dbReference>